<protein>
    <submittedName>
        <fullName evidence="2">TIGR03032 family protein</fullName>
    </submittedName>
</protein>
<comment type="caution">
    <text evidence="2">The sequence shown here is derived from an EMBL/GenBank/DDBJ whole genome shotgun (WGS) entry which is preliminary data.</text>
</comment>
<dbReference type="NCBIfam" id="TIGR03032">
    <property type="entry name" value="TIGR03032 family protein"/>
    <property type="match status" value="1"/>
</dbReference>
<name>A0ABU1BBH3_PSEHA</name>
<evidence type="ECO:0000313" key="2">
    <source>
        <dbReference type="EMBL" id="MDQ9091269.1"/>
    </source>
</evidence>
<dbReference type="SUPFAM" id="SSF63825">
    <property type="entry name" value="YWTD domain"/>
    <property type="match status" value="1"/>
</dbReference>
<sequence length="389" mass="43536">METHDRESIGSQQPFDFKSHYTSNLPSILSLLGITLAVTSYQAQRLILLRTVKGKLDTNLIAFPRPMGIYADKNRITIGTLNQVINFQRSDISLKSVKSGYLDSLETLPAKLQNPEMIEQLQQRTAQLNAIKQADSLFTQRAALTTGMINIHDIAWGNEGLWVVNSAFSCISKLNSDYSFVACWQPPFISELVAEDRCHLNGMALLAGEPRYVTTFNQANQKDAWRTFNQLDGTLIDIKTNKILKTGLIMPHSPRCYQGLVYYCESGRGEVQSYNPSNGETKVLCVLPGFTRGMIFFGDLLIVATSRIRASKHRNKIPLDEQLGAENSRCGVWLIDVKNGEIIASIEFNGDVQQLYDIAVLPNTLVPEIIQSSDSLASHLFEFYQESMT</sequence>
<dbReference type="Proteomes" id="UP001226574">
    <property type="component" value="Unassembled WGS sequence"/>
</dbReference>
<evidence type="ECO:0000259" key="1">
    <source>
        <dbReference type="Pfam" id="PF16261"/>
    </source>
</evidence>
<accession>A0ABU1BBH3</accession>
<keyword evidence="3" id="KW-1185">Reference proteome</keyword>
<feature type="domain" description="Conserved hypothetical protein CHP03032" evidence="1">
    <location>
        <begin position="24"/>
        <end position="370"/>
    </location>
</feature>
<dbReference type="EMBL" id="JAVIFY010000003">
    <property type="protein sequence ID" value="MDQ9091269.1"/>
    <property type="molecule type" value="Genomic_DNA"/>
</dbReference>
<dbReference type="InterPro" id="IPR017481">
    <property type="entry name" value="CHP03032"/>
</dbReference>
<evidence type="ECO:0000313" key="3">
    <source>
        <dbReference type="Proteomes" id="UP001226574"/>
    </source>
</evidence>
<proteinExistence type="predicted"/>
<reference evidence="2 3" key="1">
    <citation type="submission" date="2023-08" db="EMBL/GenBank/DDBJ databases">
        <title>Pseudoalteromonas haloplanktis LL1 genome.</title>
        <authorList>
            <person name="Wu S."/>
        </authorList>
    </citation>
    <scope>NUCLEOTIDE SEQUENCE [LARGE SCALE GENOMIC DNA]</scope>
    <source>
        <strain evidence="2 3">LL1</strain>
    </source>
</reference>
<dbReference type="RefSeq" id="WP_244390376.1">
    <property type="nucleotide sequence ID" value="NZ_JAVIFY010000003.1"/>
</dbReference>
<gene>
    <name evidence="2" type="ORF">RC083_06650</name>
</gene>
<organism evidence="2 3">
    <name type="scientific">Pseudoalteromonas haloplanktis</name>
    <name type="common">Alteromonas haloplanktis</name>
    <dbReference type="NCBI Taxonomy" id="228"/>
    <lineage>
        <taxon>Bacteria</taxon>
        <taxon>Pseudomonadati</taxon>
        <taxon>Pseudomonadota</taxon>
        <taxon>Gammaproteobacteria</taxon>
        <taxon>Alteromonadales</taxon>
        <taxon>Pseudoalteromonadaceae</taxon>
        <taxon>Pseudoalteromonas</taxon>
    </lineage>
</organism>
<dbReference type="Pfam" id="PF16261">
    <property type="entry name" value="DUF4915"/>
    <property type="match status" value="1"/>
</dbReference>